<sequence length="69" mass="7788">MKIVDLTMTIKSKSPVYPTYISPVVHTWTSHREHGFYSNLLILNDHTLTHVDCPAHMIENGATVDSLPL</sequence>
<name>A0ABD4Z869_9CREN</name>
<dbReference type="InterPro" id="IPR037175">
    <property type="entry name" value="KFase_sf"/>
</dbReference>
<dbReference type="RefSeq" id="WP_285274528.1">
    <property type="nucleotide sequence ID" value="NZ_JASNVW010000012.1"/>
</dbReference>
<feature type="non-terminal residue" evidence="1">
    <location>
        <position position="69"/>
    </location>
</feature>
<keyword evidence="2" id="KW-1185">Reference proteome</keyword>
<comment type="caution">
    <text evidence="1">The sequence shown here is derived from an EMBL/GenBank/DDBJ whole genome shotgun (WGS) entry which is preliminary data.</text>
</comment>
<dbReference type="AlphaFoldDB" id="A0ABD4Z869"/>
<gene>
    <name evidence="1" type="ORF">QPL79_09210</name>
</gene>
<accession>A0ABD4Z869</accession>
<dbReference type="InterPro" id="IPR007325">
    <property type="entry name" value="KFase/CYL"/>
</dbReference>
<dbReference type="Gene3D" id="3.50.30.50">
    <property type="entry name" value="Putative cyclase"/>
    <property type="match status" value="1"/>
</dbReference>
<proteinExistence type="predicted"/>
<dbReference type="Proteomes" id="UP001529235">
    <property type="component" value="Unassembled WGS sequence"/>
</dbReference>
<dbReference type="Pfam" id="PF04199">
    <property type="entry name" value="Cyclase"/>
    <property type="match status" value="1"/>
</dbReference>
<organism evidence="1 2">
    <name type="scientific">Ignisphaera cupida</name>
    <dbReference type="NCBI Taxonomy" id="3050454"/>
    <lineage>
        <taxon>Archaea</taxon>
        <taxon>Thermoproteota</taxon>
        <taxon>Thermoprotei</taxon>
        <taxon>Desulfurococcales</taxon>
        <taxon>Desulfurococcaceae</taxon>
        <taxon>Ignisphaera</taxon>
    </lineage>
</organism>
<dbReference type="SUPFAM" id="SSF102198">
    <property type="entry name" value="Putative cyclase"/>
    <property type="match status" value="1"/>
</dbReference>
<dbReference type="EMBL" id="JASNVW010000012">
    <property type="protein sequence ID" value="MDK6029541.1"/>
    <property type="molecule type" value="Genomic_DNA"/>
</dbReference>
<evidence type="ECO:0000313" key="1">
    <source>
        <dbReference type="EMBL" id="MDK6029541.1"/>
    </source>
</evidence>
<protein>
    <submittedName>
        <fullName evidence="1">Cyclase family protein</fullName>
    </submittedName>
</protein>
<evidence type="ECO:0000313" key="2">
    <source>
        <dbReference type="Proteomes" id="UP001529235"/>
    </source>
</evidence>
<reference evidence="1 2" key="1">
    <citation type="submission" date="2023-05" db="EMBL/GenBank/DDBJ databases">
        <title>A new hyperthermophilic archaea 'Ignisphaera cupida' sp. nov. and description of the family 'Ignisphaeraceae' fam. nov.</title>
        <authorList>
            <person name="Podosokorskaya O.A."/>
            <person name="Elcheninov A.G."/>
            <person name="Klukina A."/>
            <person name="Merkel A.Y."/>
        </authorList>
    </citation>
    <scope>NUCLEOTIDE SEQUENCE [LARGE SCALE GENOMIC DNA]</scope>
    <source>
        <strain evidence="1 2">4213-co</strain>
    </source>
</reference>